<evidence type="ECO:0000313" key="2">
    <source>
        <dbReference type="Proteomes" id="UP000308092"/>
    </source>
</evidence>
<keyword evidence="2" id="KW-1185">Reference proteome</keyword>
<evidence type="ECO:0000313" key="1">
    <source>
        <dbReference type="EMBL" id="THC90192.1"/>
    </source>
</evidence>
<reference evidence="1 2" key="1">
    <citation type="submission" date="2019-03" db="EMBL/GenBank/DDBJ databases">
        <title>The genome sequence of a newly discovered highly antifungal drug resistant Aspergillus species, Aspergillus tanneri NIH 1004.</title>
        <authorList>
            <person name="Mounaud S."/>
            <person name="Singh I."/>
            <person name="Joardar V."/>
            <person name="Pakala S."/>
            <person name="Pakala S."/>
            <person name="Venepally P."/>
            <person name="Hoover J."/>
            <person name="Nierman W."/>
            <person name="Chung J."/>
            <person name="Losada L."/>
        </authorList>
    </citation>
    <scope>NUCLEOTIDE SEQUENCE [LARGE SCALE GENOMIC DNA]</scope>
    <source>
        <strain evidence="1 2">NIH1004</strain>
    </source>
</reference>
<protein>
    <submittedName>
        <fullName evidence="1">Uncharacterized protein</fullName>
    </submittedName>
</protein>
<gene>
    <name evidence="1" type="ORF">EYZ11_010350</name>
</gene>
<organism evidence="1 2">
    <name type="scientific">Aspergillus tanneri</name>
    <dbReference type="NCBI Taxonomy" id="1220188"/>
    <lineage>
        <taxon>Eukaryota</taxon>
        <taxon>Fungi</taxon>
        <taxon>Dikarya</taxon>
        <taxon>Ascomycota</taxon>
        <taxon>Pezizomycotina</taxon>
        <taxon>Eurotiomycetes</taxon>
        <taxon>Eurotiomycetidae</taxon>
        <taxon>Eurotiales</taxon>
        <taxon>Aspergillaceae</taxon>
        <taxon>Aspergillus</taxon>
        <taxon>Aspergillus subgen. Circumdati</taxon>
    </lineage>
</organism>
<proteinExistence type="predicted"/>
<name>A0A4S3J650_9EURO</name>
<sequence>MGDHIRSGPQGRPTSLMRLRNAEKACTYKATI</sequence>
<dbReference type="Proteomes" id="UP000308092">
    <property type="component" value="Unassembled WGS sequence"/>
</dbReference>
<comment type="caution">
    <text evidence="1">The sequence shown here is derived from an EMBL/GenBank/DDBJ whole genome shotgun (WGS) entry which is preliminary data.</text>
</comment>
<dbReference type="VEuPathDB" id="FungiDB:EYZ11_010350"/>
<accession>A0A4S3J650</accession>
<dbReference type="AlphaFoldDB" id="A0A4S3J650"/>
<dbReference type="EMBL" id="SOSA01000549">
    <property type="protein sequence ID" value="THC90192.1"/>
    <property type="molecule type" value="Genomic_DNA"/>
</dbReference>